<dbReference type="PRINTS" id="PR00320">
    <property type="entry name" value="GPROTEINBRPT"/>
</dbReference>
<feature type="compositionally biased region" description="Basic residues" evidence="4">
    <location>
        <begin position="128"/>
        <end position="137"/>
    </location>
</feature>
<feature type="region of interest" description="Disordered" evidence="4">
    <location>
        <begin position="1"/>
        <end position="26"/>
    </location>
</feature>
<dbReference type="AlphaFoldDB" id="A0AAV0G1M5"/>
<feature type="region of interest" description="Disordered" evidence="4">
    <location>
        <begin position="41"/>
        <end position="86"/>
    </location>
</feature>
<dbReference type="SUPFAM" id="SSF50978">
    <property type="entry name" value="WD40 repeat-like"/>
    <property type="match status" value="1"/>
</dbReference>
<feature type="region of interest" description="Disordered" evidence="4">
    <location>
        <begin position="833"/>
        <end position="892"/>
    </location>
</feature>
<dbReference type="SMART" id="SM00320">
    <property type="entry name" value="WD40"/>
    <property type="match status" value="6"/>
</dbReference>
<feature type="compositionally biased region" description="Low complexity" evidence="4">
    <location>
        <begin position="399"/>
        <end position="408"/>
    </location>
</feature>
<dbReference type="EMBL" id="CAMAPF010001029">
    <property type="protein sequence ID" value="CAH9141194.1"/>
    <property type="molecule type" value="Genomic_DNA"/>
</dbReference>
<dbReference type="PANTHER" id="PTHR14221:SF41">
    <property type="entry name" value="TRANSDUCIN_WD40 REPEAT-LIKE SUPERFAMILY PROTEIN"/>
    <property type="match status" value="1"/>
</dbReference>
<organism evidence="5 6">
    <name type="scientific">Cuscuta epithymum</name>
    <dbReference type="NCBI Taxonomy" id="186058"/>
    <lineage>
        <taxon>Eukaryota</taxon>
        <taxon>Viridiplantae</taxon>
        <taxon>Streptophyta</taxon>
        <taxon>Embryophyta</taxon>
        <taxon>Tracheophyta</taxon>
        <taxon>Spermatophyta</taxon>
        <taxon>Magnoliopsida</taxon>
        <taxon>eudicotyledons</taxon>
        <taxon>Gunneridae</taxon>
        <taxon>Pentapetalae</taxon>
        <taxon>asterids</taxon>
        <taxon>lamiids</taxon>
        <taxon>Solanales</taxon>
        <taxon>Convolvulaceae</taxon>
        <taxon>Cuscuteae</taxon>
        <taxon>Cuscuta</taxon>
        <taxon>Cuscuta subgen. Cuscuta</taxon>
    </lineage>
</organism>
<dbReference type="Gene3D" id="2.130.10.10">
    <property type="entry name" value="YVTN repeat-like/Quinoprotein amine dehydrogenase"/>
    <property type="match status" value="1"/>
</dbReference>
<feature type="compositionally biased region" description="Low complexity" evidence="4">
    <location>
        <begin position="70"/>
        <end position="82"/>
    </location>
</feature>
<evidence type="ECO:0000256" key="1">
    <source>
        <dbReference type="ARBA" id="ARBA00022574"/>
    </source>
</evidence>
<feature type="region of interest" description="Disordered" evidence="4">
    <location>
        <begin position="786"/>
        <end position="817"/>
    </location>
</feature>
<gene>
    <name evidence="5" type="ORF">CEPIT_LOCUS38941</name>
</gene>
<dbReference type="InterPro" id="IPR040324">
    <property type="entry name" value="WDR44/Dgr2"/>
</dbReference>
<dbReference type="Proteomes" id="UP001152523">
    <property type="component" value="Unassembled WGS sequence"/>
</dbReference>
<dbReference type="PROSITE" id="PS00678">
    <property type="entry name" value="WD_REPEATS_1"/>
    <property type="match status" value="2"/>
</dbReference>
<feature type="region of interest" description="Disordered" evidence="4">
    <location>
        <begin position="127"/>
        <end position="172"/>
    </location>
</feature>
<sequence length="936" mass="103724">MERKRTLKLSWDDLGGGEDDDQFFDPRDRLSCAVPLDLTTLGSDDSEDEFEDSRLSLSSSCLDGMEDNSNDNNEASESSSISMGDYGMWMADPGDIKERRKRLLQGMGLTSNKDLLVKVASSKIVRAISRKPSHLHPPKKDSSSSKPKPPTKDTHNQETDPDPASFAVSPRAEEKLAAEVGAEYTHAMPVVLVRSRSDGDIDSFAAETKRRKEDIIGPVSKQRLTRTLSGLTSSRTGGMGQIAGPIIVTQPKKWKRTRRQTIQNSMADECIGSFFLIKNLDTGKEFIVKECNENGMWNKLSDLQTGKQLTMEEFEKHVGHSQMVKELMHRAHGGRRSDSKINMNSYISKSFRYSKKTSVALMRNIKGVANSMSSFKISEKERDNLSLQGDDQKHKKKNSSSSSSSSSSEWIKVQQQGKTYKEFTGLQLCQEIQAHDGSIWAIKFSQDARYLASAGEDRVINVWEMQDVEVIRASSSEERGSTTPLHPSLVGNLQKAGKSSSTKKKDCVIPDYVNMPETVFAFSEKPVSTLTGHQDEVLDLSWSKSQLLLSSSMDKTVRLWDIETQSCLKMFAHNDYVTCIQFNPVDDDYFVSGSLDAKVRIWNVPGRRVVDWTDQKDMVTATSYTPDGEGVIIGLQKGSCRLYRITDCKLEQEEQFDVDPKKKSQNKKITGFQFSESNPSELLITSADSYIRIHDGTNFTQRFKGAKITSSQISASFSQDGKYVICASEDSQVYVWKREEVKGGVGGKGRFLTIQAHEHFSCKDVSVAISWPGRAIKNNNESFVEMGGSKRHQSNPSSLPPLYPTSKKNNLPSIPNKKNDAVLETVSSNHHHLTEEVDEDESCSDQPSDVDSSSISTSCNESSSSQSRRFSSCSLNLSEESGHTQQGGGGGGSNALVQATAWGMVIVTASSGGEIRVYQNFGLPVKANRQTSLFIT</sequence>
<dbReference type="Pfam" id="PF00400">
    <property type="entry name" value="WD40"/>
    <property type="match status" value="4"/>
</dbReference>
<evidence type="ECO:0000313" key="5">
    <source>
        <dbReference type="EMBL" id="CAH9141194.1"/>
    </source>
</evidence>
<evidence type="ECO:0000256" key="4">
    <source>
        <dbReference type="SAM" id="MobiDB-lite"/>
    </source>
</evidence>
<feature type="region of interest" description="Disordered" evidence="4">
    <location>
        <begin position="381"/>
        <end position="410"/>
    </location>
</feature>
<dbReference type="InterPro" id="IPR001680">
    <property type="entry name" value="WD40_rpt"/>
</dbReference>
<protein>
    <recommendedName>
        <fullName evidence="7">WD repeat-containing protein 44-like</fullName>
    </recommendedName>
</protein>
<dbReference type="InterPro" id="IPR020472">
    <property type="entry name" value="WD40_PAC1"/>
</dbReference>
<dbReference type="PROSITE" id="PS50294">
    <property type="entry name" value="WD_REPEATS_REGION"/>
    <property type="match status" value="3"/>
</dbReference>
<feature type="repeat" description="WD" evidence="3">
    <location>
        <begin position="432"/>
        <end position="473"/>
    </location>
</feature>
<feature type="region of interest" description="Disordered" evidence="4">
    <location>
        <begin position="474"/>
        <end position="496"/>
    </location>
</feature>
<dbReference type="InterPro" id="IPR015943">
    <property type="entry name" value="WD40/YVTN_repeat-like_dom_sf"/>
</dbReference>
<feature type="repeat" description="WD" evidence="3">
    <location>
        <begin position="530"/>
        <end position="570"/>
    </location>
</feature>
<proteinExistence type="predicted"/>
<evidence type="ECO:0000256" key="2">
    <source>
        <dbReference type="ARBA" id="ARBA00022737"/>
    </source>
</evidence>
<dbReference type="InterPro" id="IPR036322">
    <property type="entry name" value="WD40_repeat_dom_sf"/>
</dbReference>
<dbReference type="InterPro" id="IPR019775">
    <property type="entry name" value="WD40_repeat_CS"/>
</dbReference>
<feature type="compositionally biased region" description="Low complexity" evidence="4">
    <location>
        <begin position="844"/>
        <end position="874"/>
    </location>
</feature>
<evidence type="ECO:0000256" key="3">
    <source>
        <dbReference type="PROSITE-ProRule" id="PRU00221"/>
    </source>
</evidence>
<feature type="repeat" description="WD" evidence="3">
    <location>
        <begin position="570"/>
        <end position="604"/>
    </location>
</feature>
<reference evidence="5" key="1">
    <citation type="submission" date="2022-07" db="EMBL/GenBank/DDBJ databases">
        <authorList>
            <person name="Macas J."/>
            <person name="Novak P."/>
            <person name="Neumann P."/>
        </authorList>
    </citation>
    <scope>NUCLEOTIDE SEQUENCE</scope>
</reference>
<evidence type="ECO:0000313" key="6">
    <source>
        <dbReference type="Proteomes" id="UP001152523"/>
    </source>
</evidence>
<keyword evidence="2" id="KW-0677">Repeat</keyword>
<evidence type="ECO:0008006" key="7">
    <source>
        <dbReference type="Google" id="ProtNLM"/>
    </source>
</evidence>
<keyword evidence="1 3" id="KW-0853">WD repeat</keyword>
<dbReference type="PANTHER" id="PTHR14221">
    <property type="entry name" value="WD REPEAT DOMAIN 44"/>
    <property type="match status" value="1"/>
</dbReference>
<comment type="caution">
    <text evidence="5">The sequence shown here is derived from an EMBL/GenBank/DDBJ whole genome shotgun (WGS) entry which is preliminary data.</text>
</comment>
<keyword evidence="6" id="KW-1185">Reference proteome</keyword>
<dbReference type="PROSITE" id="PS50082">
    <property type="entry name" value="WD_REPEATS_2"/>
    <property type="match status" value="3"/>
</dbReference>
<name>A0AAV0G1M5_9ASTE</name>
<accession>A0AAV0G1M5</accession>